<comment type="function">
    <text evidence="11">Complex I functions in the transfer of electrons from NADH to the respiratory chain. Accessory subunit of the mitochondrial membrane respiratory chain NADH dehydrogenase (Complex I), that is believed not to be involved in catalysis.</text>
</comment>
<protein>
    <recommendedName>
        <fullName evidence="11">NADH dehydrogenase [ubiquinone] 1 alpha subcomplex subunit 13</fullName>
    </recommendedName>
</protein>
<keyword evidence="3 11" id="KW-0813">Transport</keyword>
<evidence type="ECO:0000256" key="9">
    <source>
        <dbReference type="ARBA" id="ARBA00023128"/>
    </source>
</evidence>
<evidence type="ECO:0000256" key="2">
    <source>
        <dbReference type="ARBA" id="ARBA00007312"/>
    </source>
</evidence>
<gene>
    <name evidence="12" type="ORF">CLIM01_05471</name>
</gene>
<keyword evidence="9 11" id="KW-0496">Mitochondrion</keyword>
<dbReference type="Pfam" id="PF06212">
    <property type="entry name" value="GRIM-19"/>
    <property type="match status" value="1"/>
</dbReference>
<accession>A0ABQ9Q0A5</accession>
<sequence length="156" mass="18495">MPQDMPPVGGYQAVQYKVSDYGVVEELRESAWRVRESQEEELRRDDRNHADYWKQRNLPARGFRPGTMLIGMGLVMGYGWYQLTKGIREANELAREKMWARIHLIPLLQAEEDRDQVRRWYADQAREKELLGENTKVYHNERFIRPTFALAPQSKN</sequence>
<dbReference type="PANTHER" id="PTHR12966:SF0">
    <property type="entry name" value="NADH DEHYDROGENASE [UBIQUINONE] 1 ALPHA SUBCOMPLEX SUBUNIT 13"/>
    <property type="match status" value="1"/>
</dbReference>
<keyword evidence="5" id="KW-0812">Transmembrane</keyword>
<keyword evidence="8" id="KW-1133">Transmembrane helix</keyword>
<comment type="subcellular location">
    <subcellularLocation>
        <location evidence="1 11">Mitochondrion inner membrane</location>
        <topology evidence="1 11">Single-pass membrane protein</topology>
        <orientation evidence="1 11">Matrix side</orientation>
    </subcellularLocation>
</comment>
<comment type="caution">
    <text evidence="12">The sequence shown here is derived from an EMBL/GenBank/DDBJ whole genome shotgun (WGS) entry which is preliminary data.</text>
</comment>
<evidence type="ECO:0000313" key="12">
    <source>
        <dbReference type="EMBL" id="KAK0377171.1"/>
    </source>
</evidence>
<organism evidence="12 13">
    <name type="scientific">Colletotrichum limetticola</name>
    <dbReference type="NCBI Taxonomy" id="1209924"/>
    <lineage>
        <taxon>Eukaryota</taxon>
        <taxon>Fungi</taxon>
        <taxon>Dikarya</taxon>
        <taxon>Ascomycota</taxon>
        <taxon>Pezizomycotina</taxon>
        <taxon>Sordariomycetes</taxon>
        <taxon>Hypocreomycetidae</taxon>
        <taxon>Glomerellales</taxon>
        <taxon>Glomerellaceae</taxon>
        <taxon>Colletotrichum</taxon>
        <taxon>Colletotrichum acutatum species complex</taxon>
    </lineage>
</organism>
<evidence type="ECO:0000256" key="5">
    <source>
        <dbReference type="ARBA" id="ARBA00022692"/>
    </source>
</evidence>
<evidence type="ECO:0000256" key="6">
    <source>
        <dbReference type="ARBA" id="ARBA00022792"/>
    </source>
</evidence>
<dbReference type="Proteomes" id="UP001169217">
    <property type="component" value="Unassembled WGS sequence"/>
</dbReference>
<keyword evidence="13" id="KW-1185">Reference proteome</keyword>
<keyword evidence="7 11" id="KW-0249">Electron transport</keyword>
<evidence type="ECO:0000256" key="1">
    <source>
        <dbReference type="ARBA" id="ARBA00004298"/>
    </source>
</evidence>
<evidence type="ECO:0000256" key="10">
    <source>
        <dbReference type="ARBA" id="ARBA00023136"/>
    </source>
</evidence>
<dbReference type="EMBL" id="JARUPT010000138">
    <property type="protein sequence ID" value="KAK0377171.1"/>
    <property type="molecule type" value="Genomic_DNA"/>
</dbReference>
<evidence type="ECO:0000256" key="4">
    <source>
        <dbReference type="ARBA" id="ARBA00022660"/>
    </source>
</evidence>
<evidence type="ECO:0000256" key="7">
    <source>
        <dbReference type="ARBA" id="ARBA00022982"/>
    </source>
</evidence>
<name>A0ABQ9Q0A5_9PEZI</name>
<proteinExistence type="inferred from homology"/>
<evidence type="ECO:0000256" key="11">
    <source>
        <dbReference type="RuleBase" id="RU368034"/>
    </source>
</evidence>
<keyword evidence="4 11" id="KW-0679">Respiratory chain</keyword>
<evidence type="ECO:0000313" key="13">
    <source>
        <dbReference type="Proteomes" id="UP001169217"/>
    </source>
</evidence>
<comment type="similarity">
    <text evidence="2 11">Belongs to the complex I NDUFA13 subunit family.</text>
</comment>
<dbReference type="InterPro" id="IPR009346">
    <property type="entry name" value="GRIM-19"/>
</dbReference>
<keyword evidence="10" id="KW-0472">Membrane</keyword>
<keyword evidence="6 11" id="KW-0999">Mitochondrion inner membrane</keyword>
<dbReference type="PANTHER" id="PTHR12966">
    <property type="entry name" value="NADH DEHYDROGENASE UBIQUINONE 1 ALPHA SUBCOMPLEX SUBUNIT 13"/>
    <property type="match status" value="1"/>
</dbReference>
<evidence type="ECO:0000256" key="8">
    <source>
        <dbReference type="ARBA" id="ARBA00022989"/>
    </source>
</evidence>
<evidence type="ECO:0000256" key="3">
    <source>
        <dbReference type="ARBA" id="ARBA00022448"/>
    </source>
</evidence>
<reference evidence="12" key="1">
    <citation type="submission" date="2023-04" db="EMBL/GenBank/DDBJ databases">
        <title>Colletotrichum limetticola genome sequence.</title>
        <authorList>
            <person name="Baroncelli R."/>
        </authorList>
    </citation>
    <scope>NUCLEOTIDE SEQUENCE</scope>
    <source>
        <strain evidence="12">KLA-Anderson</strain>
    </source>
</reference>